<keyword evidence="5" id="KW-0833">Ubl conjugation pathway</keyword>
<dbReference type="Pfam" id="PF04564">
    <property type="entry name" value="U-box"/>
    <property type="match status" value="1"/>
</dbReference>
<dbReference type="GO" id="GO:0000209">
    <property type="term" value="P:protein polyubiquitination"/>
    <property type="evidence" value="ECO:0007669"/>
    <property type="project" value="TreeGrafter"/>
</dbReference>
<feature type="coiled-coil region" evidence="10">
    <location>
        <begin position="87"/>
        <end position="114"/>
    </location>
</feature>
<reference evidence="12" key="1">
    <citation type="submission" date="2020-11" db="EMBL/GenBank/DDBJ databases">
        <authorList>
            <person name="Tran Van P."/>
        </authorList>
    </citation>
    <scope>NUCLEOTIDE SEQUENCE</scope>
</reference>
<dbReference type="Pfam" id="PF12895">
    <property type="entry name" value="ANAPC3"/>
    <property type="match status" value="1"/>
</dbReference>
<keyword evidence="10" id="KW-0175">Coiled coil</keyword>
<dbReference type="GO" id="GO:0071218">
    <property type="term" value="P:cellular response to misfolded protein"/>
    <property type="evidence" value="ECO:0007669"/>
    <property type="project" value="TreeGrafter"/>
</dbReference>
<dbReference type="SUPFAM" id="SSF57850">
    <property type="entry name" value="RING/U-box"/>
    <property type="match status" value="1"/>
</dbReference>
<dbReference type="Gene3D" id="1.25.40.10">
    <property type="entry name" value="Tetratricopeptide repeat domain"/>
    <property type="match status" value="1"/>
</dbReference>
<dbReference type="Gene3D" id="3.30.40.10">
    <property type="entry name" value="Zinc/RING finger domain, C3HC4 (zinc finger)"/>
    <property type="match status" value="1"/>
</dbReference>
<dbReference type="GO" id="GO:0043161">
    <property type="term" value="P:proteasome-mediated ubiquitin-dependent protein catabolic process"/>
    <property type="evidence" value="ECO:0007669"/>
    <property type="project" value="TreeGrafter"/>
</dbReference>
<evidence type="ECO:0000256" key="8">
    <source>
        <dbReference type="ARBA" id="ARBA00044543"/>
    </source>
</evidence>
<dbReference type="PANTHER" id="PTHR46803">
    <property type="entry name" value="E3 UBIQUITIN-PROTEIN LIGASE CHIP"/>
    <property type="match status" value="1"/>
</dbReference>
<dbReference type="SMART" id="SM00028">
    <property type="entry name" value="TPR"/>
    <property type="match status" value="3"/>
</dbReference>
<dbReference type="InterPro" id="IPR011990">
    <property type="entry name" value="TPR-like_helical_dom_sf"/>
</dbReference>
<dbReference type="GO" id="GO:0061630">
    <property type="term" value="F:ubiquitin protein ligase activity"/>
    <property type="evidence" value="ECO:0007669"/>
    <property type="project" value="UniProtKB-EC"/>
</dbReference>
<evidence type="ECO:0000256" key="3">
    <source>
        <dbReference type="ARBA" id="ARBA00022679"/>
    </source>
</evidence>
<name>A0A7R9GRH2_TIMCR</name>
<dbReference type="GO" id="GO:0045862">
    <property type="term" value="P:positive regulation of proteolysis"/>
    <property type="evidence" value="ECO:0007669"/>
    <property type="project" value="TreeGrafter"/>
</dbReference>
<feature type="domain" description="U-box" evidence="11">
    <location>
        <begin position="214"/>
        <end position="288"/>
    </location>
</feature>
<dbReference type="SUPFAM" id="SSF48452">
    <property type="entry name" value="TPR-like"/>
    <property type="match status" value="1"/>
</dbReference>
<dbReference type="GO" id="GO:0006515">
    <property type="term" value="P:protein quality control for misfolded or incompletely synthesized proteins"/>
    <property type="evidence" value="ECO:0007669"/>
    <property type="project" value="TreeGrafter"/>
</dbReference>
<dbReference type="AlphaFoldDB" id="A0A7R9GRH2"/>
<dbReference type="PROSITE" id="PS51698">
    <property type="entry name" value="U_BOX"/>
    <property type="match status" value="1"/>
</dbReference>
<dbReference type="Gene3D" id="6.10.140.2020">
    <property type="match status" value="1"/>
</dbReference>
<dbReference type="InterPro" id="IPR041312">
    <property type="entry name" value="CHIP_TPR_N"/>
</dbReference>
<keyword evidence="3" id="KW-0808">Transferase</keyword>
<evidence type="ECO:0000256" key="2">
    <source>
        <dbReference type="ARBA" id="ARBA00012483"/>
    </source>
</evidence>
<dbReference type="PANTHER" id="PTHR46803:SF2">
    <property type="entry name" value="E3 UBIQUITIN-PROTEIN LIGASE CHIP"/>
    <property type="match status" value="1"/>
</dbReference>
<dbReference type="SMART" id="SM00504">
    <property type="entry name" value="Ubox"/>
    <property type="match status" value="1"/>
</dbReference>
<dbReference type="EMBL" id="OC317160">
    <property type="protein sequence ID" value="CAD7395106.1"/>
    <property type="molecule type" value="Genomic_DNA"/>
</dbReference>
<keyword evidence="6 9" id="KW-0802">TPR repeat</keyword>
<evidence type="ECO:0000256" key="6">
    <source>
        <dbReference type="ARBA" id="ARBA00022803"/>
    </source>
</evidence>
<comment type="catalytic activity">
    <reaction evidence="1">
        <text>S-ubiquitinyl-[E2 ubiquitin-conjugating enzyme]-L-cysteine + [acceptor protein]-L-lysine = [E2 ubiquitin-conjugating enzyme]-L-cysteine + N(6)-ubiquitinyl-[acceptor protein]-L-lysine.</text>
        <dbReference type="EC" id="2.3.2.27"/>
    </reaction>
</comment>
<keyword evidence="4" id="KW-0677">Repeat</keyword>
<evidence type="ECO:0000313" key="12">
    <source>
        <dbReference type="EMBL" id="CAD7395106.1"/>
    </source>
</evidence>
<proteinExistence type="predicted"/>
<dbReference type="InterPro" id="IPR003613">
    <property type="entry name" value="Ubox_domain"/>
</dbReference>
<evidence type="ECO:0000256" key="9">
    <source>
        <dbReference type="PROSITE-ProRule" id="PRU00339"/>
    </source>
</evidence>
<feature type="repeat" description="TPR" evidence="9">
    <location>
        <begin position="81"/>
        <end position="114"/>
    </location>
</feature>
<dbReference type="Pfam" id="PF18391">
    <property type="entry name" value="CHIP_TPR_N"/>
    <property type="match status" value="1"/>
</dbReference>
<gene>
    <name evidence="12" type="ORF">TCEB3V08_LOCUS2973</name>
</gene>
<evidence type="ECO:0000256" key="1">
    <source>
        <dbReference type="ARBA" id="ARBA00000900"/>
    </source>
</evidence>
<dbReference type="InterPro" id="IPR045202">
    <property type="entry name" value="CHIP_RING-Ubox"/>
</dbReference>
<organism evidence="12">
    <name type="scientific">Timema cristinae</name>
    <name type="common">Walking stick</name>
    <dbReference type="NCBI Taxonomy" id="61476"/>
    <lineage>
        <taxon>Eukaryota</taxon>
        <taxon>Metazoa</taxon>
        <taxon>Ecdysozoa</taxon>
        <taxon>Arthropoda</taxon>
        <taxon>Hexapoda</taxon>
        <taxon>Insecta</taxon>
        <taxon>Pterygota</taxon>
        <taxon>Neoptera</taxon>
        <taxon>Polyneoptera</taxon>
        <taxon>Phasmatodea</taxon>
        <taxon>Timematodea</taxon>
        <taxon>Timematoidea</taxon>
        <taxon>Timematidae</taxon>
        <taxon>Timema</taxon>
    </lineage>
</organism>
<accession>A0A7R9GRH2</accession>
<dbReference type="GO" id="GO:0051087">
    <property type="term" value="F:protein-folding chaperone binding"/>
    <property type="evidence" value="ECO:0007669"/>
    <property type="project" value="TreeGrafter"/>
</dbReference>
<dbReference type="InterPro" id="IPR019734">
    <property type="entry name" value="TPR_rpt"/>
</dbReference>
<evidence type="ECO:0000256" key="4">
    <source>
        <dbReference type="ARBA" id="ARBA00022737"/>
    </source>
</evidence>
<dbReference type="EC" id="2.3.2.27" evidence="2"/>
<dbReference type="FunFam" id="3.30.40.10:FF:000124">
    <property type="entry name" value="STIP1 homology and U box-containing protein 1"/>
    <property type="match status" value="1"/>
</dbReference>
<sequence>MSKYMYSTANLSDKELKEQGNRLFTLRKYEDAVSCYTKAIIKNPTMPTYFTNRALCHLKMKRWEPSCLDCRRALDMDANLVKGHFFLGQALLEMDNYDEAIKHLQRANDLAREQKLNFGDDIACQLRAARKKRWTVQEEKRLAQEIELQSYLNRLIREDTERRIEQEKLNKSREPAHLQEIVWELEQQCVSNRYNPLGEQVLVIVRELKECKREVPDFLCGKISFEILREPVITPSGITYERKDIEEHLQRVGHFDPVTRVKLTQDQLIPNFAMKEVVDAFLQDNEWALEY</sequence>
<evidence type="ECO:0000256" key="10">
    <source>
        <dbReference type="SAM" id="Coils"/>
    </source>
</evidence>
<dbReference type="PROSITE" id="PS50005">
    <property type="entry name" value="TPR"/>
    <property type="match status" value="1"/>
</dbReference>
<evidence type="ECO:0000259" key="11">
    <source>
        <dbReference type="PROSITE" id="PS51698"/>
    </source>
</evidence>
<dbReference type="GO" id="GO:0030018">
    <property type="term" value="C:Z disc"/>
    <property type="evidence" value="ECO:0007669"/>
    <property type="project" value="TreeGrafter"/>
</dbReference>
<evidence type="ECO:0000256" key="5">
    <source>
        <dbReference type="ARBA" id="ARBA00022786"/>
    </source>
</evidence>
<protein>
    <recommendedName>
        <fullName evidence="7">E3 ubiquitin-protein ligase CHIP</fullName>
        <ecNumber evidence="2">2.3.2.27</ecNumber>
    </recommendedName>
    <alternativeName>
        <fullName evidence="8">RING-type E3 ubiquitin transferase CHIP</fullName>
    </alternativeName>
</protein>
<evidence type="ECO:0000256" key="7">
    <source>
        <dbReference type="ARBA" id="ARBA00044534"/>
    </source>
</evidence>
<dbReference type="InterPro" id="IPR013083">
    <property type="entry name" value="Znf_RING/FYVE/PHD"/>
</dbReference>
<dbReference type="CDD" id="cd16654">
    <property type="entry name" value="RING-Ubox_CHIP"/>
    <property type="match status" value="1"/>
</dbReference>